<name>A0A956NG37_UNCEI</name>
<dbReference type="PIRSF" id="PIRSF000883">
    <property type="entry name" value="Pesterase_MJ0912"/>
    <property type="match status" value="1"/>
</dbReference>
<dbReference type="AlphaFoldDB" id="A0A956NG37"/>
<evidence type="ECO:0000313" key="4">
    <source>
        <dbReference type="Proteomes" id="UP000739538"/>
    </source>
</evidence>
<dbReference type="InterPro" id="IPR024654">
    <property type="entry name" value="Calcineurin-like_PHP_lpxH"/>
</dbReference>
<dbReference type="InterPro" id="IPR050126">
    <property type="entry name" value="Ap4A_hydrolase"/>
</dbReference>
<dbReference type="EMBL" id="JAGQHS010000088">
    <property type="protein sequence ID" value="MCA9757218.1"/>
    <property type="molecule type" value="Genomic_DNA"/>
</dbReference>
<dbReference type="GO" id="GO:0016791">
    <property type="term" value="F:phosphatase activity"/>
    <property type="evidence" value="ECO:0007669"/>
    <property type="project" value="TreeGrafter"/>
</dbReference>
<dbReference type="InterPro" id="IPR011152">
    <property type="entry name" value="Pesterase_MJ0912"/>
</dbReference>
<dbReference type="SUPFAM" id="SSF56300">
    <property type="entry name" value="Metallo-dependent phosphatases"/>
    <property type="match status" value="1"/>
</dbReference>
<dbReference type="CDD" id="cd00838">
    <property type="entry name" value="MPP_superfamily"/>
    <property type="match status" value="1"/>
</dbReference>
<dbReference type="GO" id="GO:0005737">
    <property type="term" value="C:cytoplasm"/>
    <property type="evidence" value="ECO:0007669"/>
    <property type="project" value="TreeGrafter"/>
</dbReference>
<dbReference type="Pfam" id="PF12850">
    <property type="entry name" value="Metallophos_2"/>
    <property type="match status" value="1"/>
</dbReference>
<protein>
    <submittedName>
        <fullName evidence="3">Metallophosphoesterase family protein</fullName>
    </submittedName>
</protein>
<reference evidence="3" key="2">
    <citation type="journal article" date="2021" name="Microbiome">
        <title>Successional dynamics and alternative stable states in a saline activated sludge microbial community over 9 years.</title>
        <authorList>
            <person name="Wang Y."/>
            <person name="Ye J."/>
            <person name="Ju F."/>
            <person name="Liu L."/>
            <person name="Boyd J.A."/>
            <person name="Deng Y."/>
            <person name="Parks D.H."/>
            <person name="Jiang X."/>
            <person name="Yin X."/>
            <person name="Woodcroft B.J."/>
            <person name="Tyson G.W."/>
            <person name="Hugenholtz P."/>
            <person name="Polz M.F."/>
            <person name="Zhang T."/>
        </authorList>
    </citation>
    <scope>NUCLEOTIDE SEQUENCE</scope>
    <source>
        <strain evidence="3">HKST-UBA02</strain>
    </source>
</reference>
<accession>A0A956NG37</accession>
<dbReference type="InterPro" id="IPR029052">
    <property type="entry name" value="Metallo-depent_PP-like"/>
</dbReference>
<dbReference type="PANTHER" id="PTHR42850">
    <property type="entry name" value="METALLOPHOSPHOESTERASE"/>
    <property type="match status" value="1"/>
</dbReference>
<reference evidence="3" key="1">
    <citation type="submission" date="2020-04" db="EMBL/GenBank/DDBJ databases">
        <authorList>
            <person name="Zhang T."/>
        </authorList>
    </citation>
    <scope>NUCLEOTIDE SEQUENCE</scope>
    <source>
        <strain evidence="3">HKST-UBA02</strain>
    </source>
</reference>
<feature type="domain" description="Calcineurin-like phosphoesterase" evidence="2">
    <location>
        <begin position="20"/>
        <end position="175"/>
    </location>
</feature>
<evidence type="ECO:0000259" key="2">
    <source>
        <dbReference type="Pfam" id="PF12850"/>
    </source>
</evidence>
<dbReference type="PANTHER" id="PTHR42850:SF2">
    <property type="entry name" value="BLL5683 PROTEIN"/>
    <property type="match status" value="1"/>
</dbReference>
<proteinExistence type="inferred from homology"/>
<evidence type="ECO:0000313" key="3">
    <source>
        <dbReference type="EMBL" id="MCA9757218.1"/>
    </source>
</evidence>
<dbReference type="Gene3D" id="3.60.21.10">
    <property type="match status" value="1"/>
</dbReference>
<comment type="similarity">
    <text evidence="1">Belongs to the metallophosphoesterase superfamily. YfcE family.</text>
</comment>
<comment type="caution">
    <text evidence="3">The sequence shown here is derived from an EMBL/GenBank/DDBJ whole genome shotgun (WGS) entry which is preliminary data.</text>
</comment>
<dbReference type="Proteomes" id="UP000739538">
    <property type="component" value="Unassembled WGS sequence"/>
</dbReference>
<sequence length="296" mass="32792">MDLRVEPSPRCVAIFGGVYSNHHALRAVLDDAAACRAEQIICLGDIGGFGPHPDRSIEILRDAGILTIQGNYDDSVGSGLDDCQCGYTDPRDNHYAQISYDYTLAHTSHSHRAWLRELPTGARLTMGGVRIRLAHGSPRRVNEFLWESTTPRPFIERLLNEHDTDVIFVTHTGIPWLRSAVQEGERGVEQRAAMSAAKANATSLNRGIVNVGAIGRPANDGDTHVWYALVRVPEVGSEGAARLEVELRAVAYDHERLAEEMRAESLPEEFVETILTGWWTTCLEILPAKERARGIY</sequence>
<evidence type="ECO:0000256" key="1">
    <source>
        <dbReference type="ARBA" id="ARBA00008950"/>
    </source>
</evidence>
<gene>
    <name evidence="3" type="ORF">KDA27_15540</name>
</gene>
<organism evidence="3 4">
    <name type="scientific">Eiseniibacteriota bacterium</name>
    <dbReference type="NCBI Taxonomy" id="2212470"/>
    <lineage>
        <taxon>Bacteria</taxon>
        <taxon>Candidatus Eiseniibacteriota</taxon>
    </lineage>
</organism>